<organism evidence="6 7">
    <name type="scientific">Arthrobacter gandavensis</name>
    <dbReference type="NCBI Taxonomy" id="169960"/>
    <lineage>
        <taxon>Bacteria</taxon>
        <taxon>Bacillati</taxon>
        <taxon>Actinomycetota</taxon>
        <taxon>Actinomycetes</taxon>
        <taxon>Micrococcales</taxon>
        <taxon>Micrococcaceae</taxon>
        <taxon>Arthrobacter</taxon>
    </lineage>
</organism>
<dbReference type="Gene3D" id="3.10.105.10">
    <property type="entry name" value="Dipeptide-binding Protein, Domain 3"/>
    <property type="match status" value="1"/>
</dbReference>
<dbReference type="EMBL" id="BAAALV010000007">
    <property type="protein sequence ID" value="GAA1922920.1"/>
    <property type="molecule type" value="Genomic_DNA"/>
</dbReference>
<accession>A0ABN2PKH6</accession>
<dbReference type="PIRSF" id="PIRSF002741">
    <property type="entry name" value="MppA"/>
    <property type="match status" value="1"/>
</dbReference>
<dbReference type="Pfam" id="PF00496">
    <property type="entry name" value="SBP_bac_5"/>
    <property type="match status" value="1"/>
</dbReference>
<keyword evidence="7" id="KW-1185">Reference proteome</keyword>
<gene>
    <name evidence="6" type="ORF">GCM10009688_30010</name>
</gene>
<proteinExistence type="inferred from homology"/>
<dbReference type="Proteomes" id="UP001500784">
    <property type="component" value="Unassembled WGS sequence"/>
</dbReference>
<feature type="chain" id="PRO_5046458347" evidence="4">
    <location>
        <begin position="26"/>
        <end position="496"/>
    </location>
</feature>
<protein>
    <submittedName>
        <fullName evidence="6">ABC transporter substrate-binding protein</fullName>
    </submittedName>
</protein>
<keyword evidence="2" id="KW-0813">Transport</keyword>
<name>A0ABN2PKH6_9MICC</name>
<feature type="signal peptide" evidence="4">
    <location>
        <begin position="1"/>
        <end position="25"/>
    </location>
</feature>
<evidence type="ECO:0000256" key="4">
    <source>
        <dbReference type="SAM" id="SignalP"/>
    </source>
</evidence>
<dbReference type="InterPro" id="IPR000914">
    <property type="entry name" value="SBP_5_dom"/>
</dbReference>
<dbReference type="RefSeq" id="WP_170287767.1">
    <property type="nucleotide sequence ID" value="NZ_BAAALV010000007.1"/>
</dbReference>
<feature type="domain" description="Solute-binding protein family 5" evidence="5">
    <location>
        <begin position="80"/>
        <end position="397"/>
    </location>
</feature>
<dbReference type="CDD" id="cd00995">
    <property type="entry name" value="PBP2_NikA_DppA_OppA_like"/>
    <property type="match status" value="1"/>
</dbReference>
<evidence type="ECO:0000259" key="5">
    <source>
        <dbReference type="Pfam" id="PF00496"/>
    </source>
</evidence>
<dbReference type="PANTHER" id="PTHR30290">
    <property type="entry name" value="PERIPLASMIC BINDING COMPONENT OF ABC TRANSPORTER"/>
    <property type="match status" value="1"/>
</dbReference>
<dbReference type="PANTHER" id="PTHR30290:SF9">
    <property type="entry name" value="OLIGOPEPTIDE-BINDING PROTEIN APPA"/>
    <property type="match status" value="1"/>
</dbReference>
<comment type="similarity">
    <text evidence="1">Belongs to the bacterial solute-binding protein 5 family.</text>
</comment>
<reference evidence="6 7" key="1">
    <citation type="journal article" date="2019" name="Int. J. Syst. Evol. Microbiol.">
        <title>The Global Catalogue of Microorganisms (GCM) 10K type strain sequencing project: providing services to taxonomists for standard genome sequencing and annotation.</title>
        <authorList>
            <consortium name="The Broad Institute Genomics Platform"/>
            <consortium name="The Broad Institute Genome Sequencing Center for Infectious Disease"/>
            <person name="Wu L."/>
            <person name="Ma J."/>
        </authorList>
    </citation>
    <scope>NUCLEOTIDE SEQUENCE [LARGE SCALE GENOMIC DNA]</scope>
    <source>
        <strain evidence="6 7">JCM 13316</strain>
    </source>
</reference>
<comment type="caution">
    <text evidence="6">The sequence shown here is derived from an EMBL/GenBank/DDBJ whole genome shotgun (WGS) entry which is preliminary data.</text>
</comment>
<dbReference type="Gene3D" id="3.40.190.10">
    <property type="entry name" value="Periplasmic binding protein-like II"/>
    <property type="match status" value="1"/>
</dbReference>
<evidence type="ECO:0000313" key="6">
    <source>
        <dbReference type="EMBL" id="GAA1922920.1"/>
    </source>
</evidence>
<dbReference type="SUPFAM" id="SSF53850">
    <property type="entry name" value="Periplasmic binding protein-like II"/>
    <property type="match status" value="1"/>
</dbReference>
<evidence type="ECO:0000256" key="1">
    <source>
        <dbReference type="ARBA" id="ARBA00005695"/>
    </source>
</evidence>
<dbReference type="InterPro" id="IPR039424">
    <property type="entry name" value="SBP_5"/>
</dbReference>
<evidence type="ECO:0000313" key="7">
    <source>
        <dbReference type="Proteomes" id="UP001500784"/>
    </source>
</evidence>
<dbReference type="PROSITE" id="PS51257">
    <property type="entry name" value="PROKAR_LIPOPROTEIN"/>
    <property type="match status" value="1"/>
</dbReference>
<keyword evidence="3 4" id="KW-0732">Signal</keyword>
<evidence type="ECO:0000256" key="2">
    <source>
        <dbReference type="ARBA" id="ARBA00022448"/>
    </source>
</evidence>
<evidence type="ECO:0000256" key="3">
    <source>
        <dbReference type="ARBA" id="ARBA00022729"/>
    </source>
</evidence>
<sequence>MNKPWSRRLYAGTALSLAGVLAVSACGNSASSEQAAADSVSVGSIVSTSAINPLMSYYGTWLLAAYEPLVTVDPATGEGQPSLAESWELAEDELTWTFKLREGVTFHDGSEFTAEDVVFSLTTIQEKGYQPATYLTQVESVTAVGDYEVQIVTSEPTPLLLSQLSLAYIAPSDAWTEEGFNSTGAGTGPYEITGFDAGQSITLTANDDYWGEAPATPNVTLRTFSDQTSLQSAFEAGEVDIAHQLGPNAIQVLGSNYNVSTEWGGSLNFFQFNADKGAFANPELRRAANLAVDAEALTASMTAGAGEIEDGQLALEGVAGYSPDITRPEFDPEEAKKIVEAEGATGTEITITGQSSQNKNLYEAMGQMLEAAGFKVKLNLVEIADWVVQARGTTDADILYRGLSFNGIYDIDRGFTTISRMNSSEEWAALYDATRNEMDKETREELLIEASEYVNEQNLALWTFAAPAVGAVQDGVEGVDFSTGLSLHLTDVTKTS</sequence>
<dbReference type="InterPro" id="IPR030678">
    <property type="entry name" value="Peptide/Ni-bd"/>
</dbReference>